<dbReference type="EMBL" id="JAEHOD010000032">
    <property type="protein sequence ID" value="KAG2443107.1"/>
    <property type="molecule type" value="Genomic_DNA"/>
</dbReference>
<feature type="compositionally biased region" description="Gly residues" evidence="1">
    <location>
        <begin position="48"/>
        <end position="57"/>
    </location>
</feature>
<name>A0A835TCT2_9CHLO</name>
<feature type="region of interest" description="Disordered" evidence="1">
    <location>
        <begin position="967"/>
        <end position="997"/>
    </location>
</feature>
<feature type="compositionally biased region" description="Basic and acidic residues" evidence="1">
    <location>
        <begin position="221"/>
        <end position="231"/>
    </location>
</feature>
<dbReference type="PANTHER" id="PTHR45705">
    <property type="entry name" value="FI20236P1"/>
    <property type="match status" value="1"/>
</dbReference>
<keyword evidence="3" id="KW-1185">Reference proteome</keyword>
<protein>
    <submittedName>
        <fullName evidence="2">Uncharacterized protein</fullName>
    </submittedName>
</protein>
<feature type="compositionally biased region" description="Low complexity" evidence="1">
    <location>
        <begin position="982"/>
        <end position="997"/>
    </location>
</feature>
<comment type="caution">
    <text evidence="2">The sequence shown here is derived from an EMBL/GenBank/DDBJ whole genome shotgun (WGS) entry which is preliminary data.</text>
</comment>
<dbReference type="GO" id="GO:0005096">
    <property type="term" value="F:GTPase activator activity"/>
    <property type="evidence" value="ECO:0007669"/>
    <property type="project" value="TreeGrafter"/>
</dbReference>
<dbReference type="AlphaFoldDB" id="A0A835TCT2"/>
<dbReference type="InterPro" id="IPR051718">
    <property type="entry name" value="ARF_GTPase-activating"/>
</dbReference>
<feature type="region of interest" description="Disordered" evidence="1">
    <location>
        <begin position="732"/>
        <end position="853"/>
    </location>
</feature>
<reference evidence="2" key="1">
    <citation type="journal article" date="2020" name="bioRxiv">
        <title>Comparative genomics of Chlamydomonas.</title>
        <authorList>
            <person name="Craig R.J."/>
            <person name="Hasan A.R."/>
            <person name="Ness R.W."/>
            <person name="Keightley P.D."/>
        </authorList>
    </citation>
    <scope>NUCLEOTIDE SEQUENCE</scope>
    <source>
        <strain evidence="2">CCAP 11/173</strain>
    </source>
</reference>
<feature type="compositionally biased region" description="Gly residues" evidence="1">
    <location>
        <begin position="113"/>
        <end position="133"/>
    </location>
</feature>
<evidence type="ECO:0000313" key="3">
    <source>
        <dbReference type="Proteomes" id="UP000613740"/>
    </source>
</evidence>
<proteinExistence type="predicted"/>
<sequence length="997" mass="104237">MQQQQQEPQQQGGGGGGRGPGIWPFGGPRAAPRRGRDVKDAFEAMQQGGSGCGGGGQRRPLREELADQGPRGDGDGDQPNNHPHHDYHHPLNSPAAVPCSGGQGIADDRKQQQGGGSSGSNGSSGGGGGGGGSSSADADDEARVAAARRRGGDSWARRVSAAFTAKAGDGKDEEGANRDGAGSAPKRGSASPHNTDPADPAAYADGKIHSGSSSGGGGSSRIKEPSGKEIKDQQYLKTYQEPHTHIQHIQGANFNWDRNKDREMPQATVETDNPTYLQTFGRHVEEKITGEAPEGTGIPVMRGTQGGMRHVLQPTADMLQRRLEHAPDTLPEIAARTEESVVGVLEHVSDAAAAAAGRVANVLSSGMGDYKTPEERMEEARRVQEEREVEYEQDAHPGAPLSSAVRQRRLEQMMAAGDPARKRDTLVDKLLYPWSKEAGTDTRHAEEVADSYHAYLREKRAAGEPYDPLGAMAHDRAYDTAKLPATVQQVDRSIVDVDSGQRSGDNTRFLEQRAPHAGQAPLPDSAREALRSLVDDTAAHGRPVVAGAAGLKERVEEEEARGGQRGALKTRGTDSPYNNQTGPDAEAYRDPHSRVAWAAADTLQDNIRLADSSTAAARREAGVVGDPSAAEGSGDGGDVMSGAAQGVKEAAGGVAERVKGAAAEAQQQTEGAVAEAERQARGLRGAAEGAAEVAGQELRRGAGAVQGAAEVAGEEAIRGAGGLLGALRDLVIGGSSSSTSTSRHEHPHGTAAATHEERRGYSDAPAAIADLGRGGGDSGRSSSSSSSSFSTSGSSTQPMQQQQQRYDDDVSRRAQETAEDVSRRVGDAGAAVADAAAGAADAAAGNVREAADEAAVVGGGLLNTLRNLLVGGGGGGGGSSDRDDRAEERERERQEQERERHQQREQRRRGHQEAEVEQAEKRERERAMAPAGPPGDEGFDAEGLGRGLGEVVGGVKGVLEKIQHVGADTAPQQPVVPYTSTAELLAARQQQQEQEER</sequence>
<feature type="compositionally biased region" description="Low complexity" evidence="1">
    <location>
        <begin position="779"/>
        <end position="804"/>
    </location>
</feature>
<feature type="compositionally biased region" description="Basic and acidic residues" evidence="1">
    <location>
        <begin position="168"/>
        <end position="177"/>
    </location>
</feature>
<dbReference type="OrthoDB" id="531835at2759"/>
<feature type="compositionally biased region" description="Low complexity" evidence="1">
    <location>
        <begin position="661"/>
        <end position="674"/>
    </location>
</feature>
<dbReference type="Proteomes" id="UP000613740">
    <property type="component" value="Unassembled WGS sequence"/>
</dbReference>
<dbReference type="PANTHER" id="PTHR45705:SF1">
    <property type="entry name" value="FI20236P1"/>
    <property type="match status" value="1"/>
</dbReference>
<organism evidence="2 3">
    <name type="scientific">Chlamydomonas schloesseri</name>
    <dbReference type="NCBI Taxonomy" id="2026947"/>
    <lineage>
        <taxon>Eukaryota</taxon>
        <taxon>Viridiplantae</taxon>
        <taxon>Chlorophyta</taxon>
        <taxon>core chlorophytes</taxon>
        <taxon>Chlorophyceae</taxon>
        <taxon>CS clade</taxon>
        <taxon>Chlamydomonadales</taxon>
        <taxon>Chlamydomonadaceae</taxon>
        <taxon>Chlamydomonas</taxon>
    </lineage>
</organism>
<feature type="compositionally biased region" description="Low complexity" evidence="1">
    <location>
        <begin position="21"/>
        <end position="30"/>
    </location>
</feature>
<feature type="compositionally biased region" description="Low complexity" evidence="1">
    <location>
        <begin position="1"/>
        <end position="10"/>
    </location>
</feature>
<feature type="region of interest" description="Disordered" evidence="1">
    <location>
        <begin position="1"/>
        <end position="231"/>
    </location>
</feature>
<feature type="region of interest" description="Disordered" evidence="1">
    <location>
        <begin position="547"/>
        <end position="589"/>
    </location>
</feature>
<accession>A0A835TCT2</accession>
<feature type="compositionally biased region" description="Low complexity" evidence="1">
    <location>
        <begin position="827"/>
        <end position="853"/>
    </location>
</feature>
<gene>
    <name evidence="2" type="ORF">HYH02_009520</name>
</gene>
<dbReference type="GO" id="GO:0005737">
    <property type="term" value="C:cytoplasm"/>
    <property type="evidence" value="ECO:0007669"/>
    <property type="project" value="TreeGrafter"/>
</dbReference>
<feature type="compositionally biased region" description="Polar residues" evidence="1">
    <location>
        <begin position="573"/>
        <end position="582"/>
    </location>
</feature>
<feature type="compositionally biased region" description="Basic and acidic residues" evidence="1">
    <location>
        <begin position="60"/>
        <end position="74"/>
    </location>
</feature>
<evidence type="ECO:0000256" key="1">
    <source>
        <dbReference type="SAM" id="MobiDB-lite"/>
    </source>
</evidence>
<feature type="compositionally biased region" description="Basic and acidic residues" evidence="1">
    <location>
        <begin position="880"/>
        <end position="927"/>
    </location>
</feature>
<feature type="region of interest" description="Disordered" evidence="1">
    <location>
        <begin position="865"/>
        <end position="949"/>
    </location>
</feature>
<feature type="region of interest" description="Disordered" evidence="1">
    <location>
        <begin position="618"/>
        <end position="642"/>
    </location>
</feature>
<evidence type="ECO:0000313" key="2">
    <source>
        <dbReference type="EMBL" id="KAG2443107.1"/>
    </source>
</evidence>
<feature type="compositionally biased region" description="Basic and acidic residues" evidence="1">
    <location>
        <begin position="742"/>
        <end position="761"/>
    </location>
</feature>
<feature type="compositionally biased region" description="Gly residues" evidence="1">
    <location>
        <begin position="11"/>
        <end position="20"/>
    </location>
</feature>
<feature type="region of interest" description="Disordered" evidence="1">
    <location>
        <begin position="661"/>
        <end position="689"/>
    </location>
</feature>
<feature type="compositionally biased region" description="Basic and acidic residues" evidence="1">
    <location>
        <begin position="805"/>
        <end position="826"/>
    </location>
</feature>
<feature type="compositionally biased region" description="Gly residues" evidence="1">
    <location>
        <begin position="870"/>
        <end position="879"/>
    </location>
</feature>